<keyword evidence="1" id="KW-1133">Transmembrane helix</keyword>
<sequence>MERTLGHVGLFRPGDLGGVVYSYFGNIINFIIIAYALQGIGWPDSIIYGRVIPGLALGLMLGCLAYAWQGYRLAKKTGRKDVTALPSGVSTPAMFVYLYGVIYPLHYSGLSPEMCWMAATAACFLGGFIEMLGGFIGPFIRRLIPRVAMLGTVAGIGLVWMATAGLFEVYHDPILGMPVVVIAIIGLIGGYVFKKRIPMLLVSVVFGIVWALFLGRVQVDTSTLGVSLPVLSIGAVFQGFKYIIPFLSVIIPIEVYNFIETMDNVESAIAAGDEYNVGQTQIIDGVCTMVSALFGSIVPNTVWLGHAGLKKSETGISYSWISAILYALSSVFGLYGFMNSLMPAVVASITFLWCAMLMLVHAYTDVPRRHGAALAIALIPHLADALYTYVRDALGAFGIYLEETLTMNSSDEISQAMITYGVVWKGVVAMHSGAIITSILWATVVAFIIDRRLDKASIAFVVASVLSFFGFIHSPALVFGMATMSFPYAEGYLLAAVICYAIHLGHKKIMDVPRRYDYV</sequence>
<keyword evidence="1" id="KW-0812">Transmembrane</keyword>
<proteinExistence type="predicted"/>
<protein>
    <submittedName>
        <fullName evidence="2">Xanthine/uracil/vitamin C permease</fullName>
    </submittedName>
</protein>
<evidence type="ECO:0000256" key="1">
    <source>
        <dbReference type="SAM" id="Phobius"/>
    </source>
</evidence>
<dbReference type="PANTHER" id="PTHR31610:SF0">
    <property type="entry name" value="SLC26A_SULP TRANSPORTER DOMAIN-CONTAINING PROTEIN"/>
    <property type="match status" value="1"/>
</dbReference>
<dbReference type="Proteomes" id="UP000829708">
    <property type="component" value="Chromosome"/>
</dbReference>
<feature type="transmembrane region" description="Helical" evidence="1">
    <location>
        <begin position="47"/>
        <end position="68"/>
    </location>
</feature>
<evidence type="ECO:0000313" key="2">
    <source>
        <dbReference type="EMBL" id="UOM50573.1"/>
    </source>
</evidence>
<keyword evidence="1" id="KW-0472">Membrane</keyword>
<gene>
    <name evidence="2" type="ORF">MUG09_13500</name>
</gene>
<feature type="transmembrane region" description="Helical" evidence="1">
    <location>
        <begin position="456"/>
        <end position="479"/>
    </location>
</feature>
<accession>A0ABY4D8G8</accession>
<feature type="transmembrane region" description="Helical" evidence="1">
    <location>
        <begin position="344"/>
        <end position="364"/>
    </location>
</feature>
<feature type="transmembrane region" description="Helical" evidence="1">
    <location>
        <begin position="20"/>
        <end position="41"/>
    </location>
</feature>
<keyword evidence="3" id="KW-1185">Reference proteome</keyword>
<feature type="transmembrane region" description="Helical" evidence="1">
    <location>
        <begin position="147"/>
        <end position="167"/>
    </location>
</feature>
<feature type="transmembrane region" description="Helical" evidence="1">
    <location>
        <begin position="239"/>
        <end position="259"/>
    </location>
</feature>
<feature type="transmembrane region" description="Helical" evidence="1">
    <location>
        <begin position="371"/>
        <end position="390"/>
    </location>
</feature>
<name>A0ABY4D8G8_9SPIR</name>
<feature type="transmembrane region" description="Helical" evidence="1">
    <location>
        <begin position="427"/>
        <end position="449"/>
    </location>
</feature>
<evidence type="ECO:0000313" key="3">
    <source>
        <dbReference type="Proteomes" id="UP000829708"/>
    </source>
</evidence>
<feature type="transmembrane region" description="Helical" evidence="1">
    <location>
        <begin position="200"/>
        <end position="219"/>
    </location>
</feature>
<reference evidence="3" key="1">
    <citation type="journal article" date="2024" name="J Bioinform Genom">
        <title>Complete genome sequence of the type strain bacterium Sphaerochaeta associata GLS2t (VKM B-2742)t.</title>
        <authorList>
            <person name="Troshina O.Y."/>
            <person name="Tepeeva A.N."/>
            <person name="Arzamasceva V.O."/>
            <person name="Whitman W.B."/>
            <person name="Varghese N."/>
            <person name="Shapiro N."/>
            <person name="Woyke T."/>
            <person name="Kripides N.C."/>
            <person name="Vasilenko O.V."/>
        </authorList>
    </citation>
    <scope>NUCLEOTIDE SEQUENCE [LARGE SCALE GENOMIC DNA]</scope>
    <source>
        <strain evidence="3">GLS2T</strain>
    </source>
</reference>
<dbReference type="RefSeq" id="WP_244771961.1">
    <property type="nucleotide sequence ID" value="NZ_CP094929.1"/>
</dbReference>
<dbReference type="PANTHER" id="PTHR31610">
    <property type="entry name" value="SLR0360 PROTEIN"/>
    <property type="match status" value="1"/>
</dbReference>
<dbReference type="EMBL" id="CP094929">
    <property type="protein sequence ID" value="UOM50573.1"/>
    <property type="molecule type" value="Genomic_DNA"/>
</dbReference>
<organism evidence="2 3">
    <name type="scientific">Sphaerochaeta associata</name>
    <dbReference type="NCBI Taxonomy" id="1129264"/>
    <lineage>
        <taxon>Bacteria</taxon>
        <taxon>Pseudomonadati</taxon>
        <taxon>Spirochaetota</taxon>
        <taxon>Spirochaetia</taxon>
        <taxon>Spirochaetales</taxon>
        <taxon>Sphaerochaetaceae</taxon>
        <taxon>Sphaerochaeta</taxon>
    </lineage>
</organism>
<feature type="transmembrane region" description="Helical" evidence="1">
    <location>
        <begin position="173"/>
        <end position="193"/>
    </location>
</feature>
<feature type="transmembrane region" description="Helical" evidence="1">
    <location>
        <begin position="318"/>
        <end position="338"/>
    </location>
</feature>
<feature type="transmembrane region" description="Helical" evidence="1">
    <location>
        <begin position="89"/>
        <end position="110"/>
    </location>
</feature>
<feature type="transmembrane region" description="Helical" evidence="1">
    <location>
        <begin position="116"/>
        <end position="140"/>
    </location>
</feature>
<feature type="transmembrane region" description="Helical" evidence="1">
    <location>
        <begin position="485"/>
        <end position="505"/>
    </location>
</feature>